<reference evidence="13" key="1">
    <citation type="submission" date="2022-01" db="EMBL/GenBank/DDBJ databases">
        <authorList>
            <person name="King R."/>
        </authorList>
    </citation>
    <scope>NUCLEOTIDE SEQUENCE</scope>
</reference>
<dbReference type="GO" id="GO:0005783">
    <property type="term" value="C:endoplasmic reticulum"/>
    <property type="evidence" value="ECO:0007669"/>
    <property type="project" value="UniProtKB-SubCell"/>
</dbReference>
<dbReference type="Pfam" id="PF00201">
    <property type="entry name" value="UDPGT"/>
    <property type="match status" value="1"/>
</dbReference>
<gene>
    <name evidence="13" type="ORF">NEZAVI_LOCUS9172</name>
</gene>
<comment type="catalytic activity">
    <reaction evidence="12">
        <text>glucuronate acceptor + UDP-alpha-D-glucuronate = acceptor beta-D-glucuronoside + UDP + H(+)</text>
        <dbReference type="Rhea" id="RHEA:21032"/>
        <dbReference type="ChEBI" id="CHEBI:15378"/>
        <dbReference type="ChEBI" id="CHEBI:58052"/>
        <dbReference type="ChEBI" id="CHEBI:58223"/>
        <dbReference type="ChEBI" id="CHEBI:132367"/>
        <dbReference type="ChEBI" id="CHEBI:132368"/>
        <dbReference type="EC" id="2.4.1.17"/>
    </reaction>
</comment>
<evidence type="ECO:0000256" key="9">
    <source>
        <dbReference type="ARBA" id="ARBA00023180"/>
    </source>
</evidence>
<feature type="transmembrane region" description="Helical" evidence="12">
    <location>
        <begin position="477"/>
        <end position="498"/>
    </location>
</feature>
<evidence type="ECO:0000256" key="10">
    <source>
        <dbReference type="ARBA" id="ARBA00046288"/>
    </source>
</evidence>
<protein>
    <recommendedName>
        <fullName evidence="12">UDP-glucuronosyltransferase</fullName>
        <ecNumber evidence="12">2.4.1.17</ecNumber>
    </recommendedName>
</protein>
<dbReference type="PANTHER" id="PTHR48043:SF159">
    <property type="entry name" value="EG:EG0003.4 PROTEIN-RELATED"/>
    <property type="match status" value="1"/>
</dbReference>
<evidence type="ECO:0000256" key="6">
    <source>
        <dbReference type="ARBA" id="ARBA00022824"/>
    </source>
</evidence>
<dbReference type="FunFam" id="3.40.50.2000:FF:000050">
    <property type="entry name" value="UDP-glucuronosyltransferase"/>
    <property type="match status" value="1"/>
</dbReference>
<dbReference type="Gene3D" id="3.40.50.2000">
    <property type="entry name" value="Glycogen Phosphorylase B"/>
    <property type="match status" value="1"/>
</dbReference>
<dbReference type="AlphaFoldDB" id="A0A9P0HCK5"/>
<keyword evidence="6" id="KW-0256">Endoplasmic reticulum</keyword>
<dbReference type="PROSITE" id="PS00375">
    <property type="entry name" value="UDPGT"/>
    <property type="match status" value="1"/>
</dbReference>
<keyword evidence="5 12" id="KW-0812">Transmembrane</keyword>
<evidence type="ECO:0000313" key="14">
    <source>
        <dbReference type="Proteomes" id="UP001152798"/>
    </source>
</evidence>
<dbReference type="PANTHER" id="PTHR48043">
    <property type="entry name" value="EG:EG0003.4 PROTEIN-RELATED"/>
    <property type="match status" value="1"/>
</dbReference>
<evidence type="ECO:0000256" key="5">
    <source>
        <dbReference type="ARBA" id="ARBA00022692"/>
    </source>
</evidence>
<evidence type="ECO:0000256" key="11">
    <source>
        <dbReference type="RuleBase" id="RU003718"/>
    </source>
</evidence>
<comment type="similarity">
    <text evidence="2 11">Belongs to the UDP-glycosyltransferase family.</text>
</comment>
<dbReference type="OrthoDB" id="5835829at2759"/>
<evidence type="ECO:0000256" key="7">
    <source>
        <dbReference type="ARBA" id="ARBA00022989"/>
    </source>
</evidence>
<evidence type="ECO:0000256" key="1">
    <source>
        <dbReference type="ARBA" id="ARBA00004240"/>
    </source>
</evidence>
<evidence type="ECO:0000313" key="13">
    <source>
        <dbReference type="EMBL" id="CAH1399795.1"/>
    </source>
</evidence>
<keyword evidence="8 12" id="KW-0472">Membrane</keyword>
<dbReference type="SUPFAM" id="SSF53756">
    <property type="entry name" value="UDP-Glycosyltransferase/glycogen phosphorylase"/>
    <property type="match status" value="1"/>
</dbReference>
<comment type="subcellular location">
    <subcellularLocation>
        <location evidence="10">Endomembrane system</location>
        <topology evidence="10">Single-pass type I membrane protein</topology>
    </subcellularLocation>
    <subcellularLocation>
        <location evidence="1">Endoplasmic reticulum</location>
    </subcellularLocation>
    <subcellularLocation>
        <location evidence="12">Membrane</location>
        <topology evidence="12">Single-pass membrane protein</topology>
    </subcellularLocation>
</comment>
<accession>A0A9P0HCK5</accession>
<dbReference type="GO" id="GO:0015020">
    <property type="term" value="F:glucuronosyltransferase activity"/>
    <property type="evidence" value="ECO:0007669"/>
    <property type="project" value="UniProtKB-EC"/>
</dbReference>
<name>A0A9P0HCK5_NEZVI</name>
<evidence type="ECO:0000256" key="8">
    <source>
        <dbReference type="ARBA" id="ARBA00023136"/>
    </source>
</evidence>
<evidence type="ECO:0000256" key="2">
    <source>
        <dbReference type="ARBA" id="ARBA00009995"/>
    </source>
</evidence>
<feature type="chain" id="PRO_5040540656" description="UDP-glucuronosyltransferase" evidence="12">
    <location>
        <begin position="24"/>
        <end position="505"/>
    </location>
</feature>
<dbReference type="CDD" id="cd03784">
    <property type="entry name" value="GT1_Gtf-like"/>
    <property type="match status" value="1"/>
</dbReference>
<dbReference type="EC" id="2.4.1.17" evidence="12"/>
<dbReference type="GO" id="GO:0016020">
    <property type="term" value="C:membrane"/>
    <property type="evidence" value="ECO:0007669"/>
    <property type="project" value="UniProtKB-SubCell"/>
</dbReference>
<sequence>MRLYQVPLVLALFALWEIEFCAGSNILLISAVGSHSHSIWCNKLAELLVNRGHAVTILDTDPPRKKLANLTTYTIEGGYDYGGIVDYLEISLGDTIFAVDFYYNCNTIVCKSMMNSPTFKRFLAEYSKKVQPFDLIIHDVTASECFLGLVPILGNPKLVLVTAFGEASALQMMRSEGHLVHTPMYLSLHSHPMNFSEKLENIYYNIYNYQRYYRYMNDIDAISKEIFGKSIPHLSDIGKSAAVALVNSHPILDGAKYYSPAIVQIPGFHIDEPKNLDAETQAFLDGANQGAIYFSLGTNIQSAGMPINTITIFLNVFKKLKQRVLWKYEDENMQNLPENIKISKWFSQNDILAHPNLKLFITHCGLLSTQEAIHHGVPMVSIPFWLDQHVLTKKLSKKGIVFPLLYANLSEHSLQQAVEEVLTNTSYYTEIKRWSKIFKDRPVKPKELAAYWIENVLNNDDHKYLQPPETFLSNLELFLFDLKTILGIIMGLIIASIINSLDKRK</sequence>
<keyword evidence="4 11" id="KW-0808">Transferase</keyword>
<evidence type="ECO:0000256" key="12">
    <source>
        <dbReference type="RuleBase" id="RU362059"/>
    </source>
</evidence>
<keyword evidence="14" id="KW-1185">Reference proteome</keyword>
<keyword evidence="9" id="KW-0325">Glycoprotein</keyword>
<organism evidence="13 14">
    <name type="scientific">Nezara viridula</name>
    <name type="common">Southern green stink bug</name>
    <name type="synonym">Cimex viridulus</name>
    <dbReference type="NCBI Taxonomy" id="85310"/>
    <lineage>
        <taxon>Eukaryota</taxon>
        <taxon>Metazoa</taxon>
        <taxon>Ecdysozoa</taxon>
        <taxon>Arthropoda</taxon>
        <taxon>Hexapoda</taxon>
        <taxon>Insecta</taxon>
        <taxon>Pterygota</taxon>
        <taxon>Neoptera</taxon>
        <taxon>Paraneoptera</taxon>
        <taxon>Hemiptera</taxon>
        <taxon>Heteroptera</taxon>
        <taxon>Panheteroptera</taxon>
        <taxon>Pentatomomorpha</taxon>
        <taxon>Pentatomoidea</taxon>
        <taxon>Pentatomidae</taxon>
        <taxon>Pentatominae</taxon>
        <taxon>Nezara</taxon>
    </lineage>
</organism>
<feature type="signal peptide" evidence="12">
    <location>
        <begin position="1"/>
        <end position="23"/>
    </location>
</feature>
<keyword evidence="12" id="KW-0732">Signal</keyword>
<keyword evidence="3 11" id="KW-0328">Glycosyltransferase</keyword>
<dbReference type="Proteomes" id="UP001152798">
    <property type="component" value="Chromosome 4"/>
</dbReference>
<dbReference type="InterPro" id="IPR035595">
    <property type="entry name" value="UDP_glycos_trans_CS"/>
</dbReference>
<dbReference type="InterPro" id="IPR002213">
    <property type="entry name" value="UDP_glucos_trans"/>
</dbReference>
<proteinExistence type="inferred from homology"/>
<keyword evidence="7 12" id="KW-1133">Transmembrane helix</keyword>
<evidence type="ECO:0000256" key="4">
    <source>
        <dbReference type="ARBA" id="ARBA00022679"/>
    </source>
</evidence>
<dbReference type="InterPro" id="IPR050271">
    <property type="entry name" value="UDP-glycosyltransferase"/>
</dbReference>
<evidence type="ECO:0000256" key="3">
    <source>
        <dbReference type="ARBA" id="ARBA00022676"/>
    </source>
</evidence>
<dbReference type="EMBL" id="OV725080">
    <property type="protein sequence ID" value="CAH1399795.1"/>
    <property type="molecule type" value="Genomic_DNA"/>
</dbReference>